<evidence type="ECO:0000256" key="1">
    <source>
        <dbReference type="ARBA" id="ARBA00009095"/>
    </source>
</evidence>
<protein>
    <recommendedName>
        <fullName evidence="4">BFN domain-containing protein</fullName>
    </recommendedName>
</protein>
<dbReference type="PROSITE" id="PS51658">
    <property type="entry name" value="BFN"/>
    <property type="match status" value="1"/>
</dbReference>
<evidence type="ECO:0000256" key="3">
    <source>
        <dbReference type="ARBA" id="ARBA00025428"/>
    </source>
</evidence>
<keyword evidence="6" id="KW-1185">Reference proteome</keyword>
<dbReference type="GO" id="GO:0030891">
    <property type="term" value="C:VCB complex"/>
    <property type="evidence" value="ECO:0007669"/>
    <property type="project" value="TreeGrafter"/>
</dbReference>
<dbReference type="EMBL" id="LT934121">
    <property type="protein sequence ID" value="VAI50884.1"/>
    <property type="molecule type" value="Genomic_DNA"/>
</dbReference>
<feature type="domain" description="BFN" evidence="4">
    <location>
        <begin position="126"/>
        <end position="261"/>
    </location>
</feature>
<accession>A0A9R0Y8R3</accession>
<comment type="function">
    <text evidence="3">Bifunctional nuclease with both RNase and DNase activities. Involved in basal defense response. Participates in abscisic acid-derived callose deposition following infection by a necrotrophic pathogen.</text>
</comment>
<comment type="similarity">
    <text evidence="1">Belongs to the bifunctional nuclease family.</text>
</comment>
<dbReference type="Gene3D" id="3.10.690.10">
    <property type="entry name" value="Bifunctional nuclease domain"/>
    <property type="match status" value="1"/>
</dbReference>
<dbReference type="PANTHER" id="PTHR15160">
    <property type="entry name" value="VON HIPPEL-LINDAU PROTEIN"/>
    <property type="match status" value="1"/>
</dbReference>
<evidence type="ECO:0000313" key="5">
    <source>
        <dbReference type="EMBL" id="VAI50884.1"/>
    </source>
</evidence>
<keyword evidence="2" id="KW-0540">Nuclease</keyword>
<dbReference type="GO" id="GO:0005634">
    <property type="term" value="C:nucleus"/>
    <property type="evidence" value="ECO:0007669"/>
    <property type="project" value="TreeGrafter"/>
</dbReference>
<evidence type="ECO:0000313" key="6">
    <source>
        <dbReference type="Proteomes" id="UP000324705"/>
    </source>
</evidence>
<dbReference type="Proteomes" id="UP000324705">
    <property type="component" value="Chromosome 6A"/>
</dbReference>
<keyword evidence="2" id="KW-0378">Hydrolase</keyword>
<reference evidence="5 6" key="1">
    <citation type="submission" date="2017-09" db="EMBL/GenBank/DDBJ databases">
        <authorList>
            <consortium name="International Durum Wheat Genome Sequencing Consortium (IDWGSC)"/>
            <person name="Milanesi L."/>
        </authorList>
    </citation>
    <scope>NUCLEOTIDE SEQUENCE [LARGE SCALE GENOMIC DNA]</scope>
    <source>
        <strain evidence="6">cv. Svevo</strain>
    </source>
</reference>
<dbReference type="SUPFAM" id="SSF103256">
    <property type="entry name" value="Hypothetical protein TM0160"/>
    <property type="match status" value="1"/>
</dbReference>
<proteinExistence type="inferred from homology"/>
<evidence type="ECO:0000256" key="2">
    <source>
        <dbReference type="ARBA" id="ARBA00022722"/>
    </source>
</evidence>
<gene>
    <name evidence="5" type="ORF">TRITD_6Av1G213430</name>
</gene>
<dbReference type="InterPro" id="IPR003729">
    <property type="entry name" value="Bi_nuclease_dom"/>
</dbReference>
<dbReference type="PANTHER" id="PTHR15160:SF13">
    <property type="entry name" value="BIFUNCTIONAL NUCLEASE 1"/>
    <property type="match status" value="1"/>
</dbReference>
<evidence type="ECO:0000259" key="4">
    <source>
        <dbReference type="PROSITE" id="PS51658"/>
    </source>
</evidence>
<dbReference type="GO" id="GO:0016567">
    <property type="term" value="P:protein ubiquitination"/>
    <property type="evidence" value="ECO:0007669"/>
    <property type="project" value="TreeGrafter"/>
</dbReference>
<dbReference type="AlphaFoldDB" id="A0A9R0Y8R3"/>
<dbReference type="OMA" id="MRRMACG"/>
<dbReference type="Pfam" id="PF02577">
    <property type="entry name" value="BFN_dom"/>
    <property type="match status" value="1"/>
</dbReference>
<organism evidence="5 6">
    <name type="scientific">Triticum turgidum subsp. durum</name>
    <name type="common">Durum wheat</name>
    <name type="synonym">Triticum durum</name>
    <dbReference type="NCBI Taxonomy" id="4567"/>
    <lineage>
        <taxon>Eukaryota</taxon>
        <taxon>Viridiplantae</taxon>
        <taxon>Streptophyta</taxon>
        <taxon>Embryophyta</taxon>
        <taxon>Tracheophyta</taxon>
        <taxon>Spermatophyta</taxon>
        <taxon>Magnoliopsida</taxon>
        <taxon>Liliopsida</taxon>
        <taxon>Poales</taxon>
        <taxon>Poaceae</taxon>
        <taxon>BOP clade</taxon>
        <taxon>Pooideae</taxon>
        <taxon>Triticodae</taxon>
        <taxon>Triticeae</taxon>
        <taxon>Triticinae</taxon>
        <taxon>Triticum</taxon>
    </lineage>
</organism>
<dbReference type="Gramene" id="TRITD6Av1G213430.5">
    <property type="protein sequence ID" value="TRITD6Av1G213430.5"/>
    <property type="gene ID" value="TRITD6Av1G213430"/>
</dbReference>
<sequence>MEVIRGPILPRCAAPALTSRSRIGGQLLRRVRMRRRACGGVSPGDGYDGVSRRFFGAPTQQHMHSTSAWPVRCSYGSSSDGDGAPPANFDASGEEFVDSSVMEAVELRCVSDGFVIRMRDGRNLTCVQNNPRVLRLRDSTPHHAIVLKMEDGSDLLLPIIVMETPSIMLLAALRNIRIPRPTIYNVVKEMTEMMGYTVRLVRITEMVHDAYYSRLYLAKIGNEEETISFDLKPSDAINIAFRCKVPIQVNKRIAYNNGLKVIQPKPTGSYVNSDQIQYTRLDKPGDQPCFEAQEFDLVRGMLIAAVEERYKDAAQYRDRLLMFRANKKNTI</sequence>
<name>A0A9R0Y8R3_TRITD</name>
<dbReference type="InterPro" id="IPR036104">
    <property type="entry name" value="BFN_sf"/>
</dbReference>
<dbReference type="GO" id="GO:0004518">
    <property type="term" value="F:nuclease activity"/>
    <property type="evidence" value="ECO:0007669"/>
    <property type="project" value="UniProtKB-UniRule"/>
</dbReference>